<protein>
    <submittedName>
        <fullName evidence="1">Ppm2 protein</fullName>
    </submittedName>
</protein>
<dbReference type="OrthoDB" id="47172at2759"/>
<keyword evidence="2" id="KW-1185">Reference proteome</keyword>
<gene>
    <name evidence="1" type="primary">ppm2</name>
    <name evidence="1" type="ORF">SPIL2461_LOCUS4351</name>
</gene>
<dbReference type="EMBL" id="CAJNIZ010005669">
    <property type="protein sequence ID" value="CAE7243564.1"/>
    <property type="molecule type" value="Genomic_DNA"/>
</dbReference>
<proteinExistence type="predicted"/>
<name>A0A812LEI2_SYMPI</name>
<dbReference type="AlphaFoldDB" id="A0A812LEI2"/>
<comment type="caution">
    <text evidence="1">The sequence shown here is derived from an EMBL/GenBank/DDBJ whole genome shotgun (WGS) entry which is preliminary data.</text>
</comment>
<evidence type="ECO:0000313" key="2">
    <source>
        <dbReference type="Proteomes" id="UP000649617"/>
    </source>
</evidence>
<dbReference type="Proteomes" id="UP000649617">
    <property type="component" value="Unassembled WGS sequence"/>
</dbReference>
<reference evidence="1" key="1">
    <citation type="submission" date="2021-02" db="EMBL/GenBank/DDBJ databases">
        <authorList>
            <person name="Dougan E. K."/>
            <person name="Rhodes N."/>
            <person name="Thang M."/>
            <person name="Chan C."/>
        </authorList>
    </citation>
    <scope>NUCLEOTIDE SEQUENCE</scope>
</reference>
<organism evidence="1 2">
    <name type="scientific">Symbiodinium pilosum</name>
    <name type="common">Dinoflagellate</name>
    <dbReference type="NCBI Taxonomy" id="2952"/>
    <lineage>
        <taxon>Eukaryota</taxon>
        <taxon>Sar</taxon>
        <taxon>Alveolata</taxon>
        <taxon>Dinophyceae</taxon>
        <taxon>Suessiales</taxon>
        <taxon>Symbiodiniaceae</taxon>
        <taxon>Symbiodinium</taxon>
    </lineage>
</organism>
<accession>A0A812LEI2</accession>
<evidence type="ECO:0000313" key="1">
    <source>
        <dbReference type="EMBL" id="CAE7243564.1"/>
    </source>
</evidence>
<sequence length="132" mass="14812">MKDTIGPLDGVTLREAVEAARPAKLPSSQLPCHALLRWTEELRSQLQIGSLAASAPFLRDVWAKKRISKLYFVPGRTLGPLLDAEWTPRPHQILEQKSTKELFEACASSQEEQYFYSGLAEGISSWMHAACW</sequence>